<evidence type="ECO:0000256" key="13">
    <source>
        <dbReference type="HAMAP-Rule" id="MF_00409"/>
    </source>
</evidence>
<accession>A0ABT3Q513</accession>
<keyword evidence="10 13" id="KW-0067">ATP-binding</keyword>
<keyword evidence="6 13" id="KW-0441">Lipid A biosynthesis</keyword>
<dbReference type="InterPro" id="IPR027417">
    <property type="entry name" value="P-loop_NTPase"/>
</dbReference>
<evidence type="ECO:0000313" key="15">
    <source>
        <dbReference type="Proteomes" id="UP001526446"/>
    </source>
</evidence>
<dbReference type="PANTHER" id="PTHR42724:SF1">
    <property type="entry name" value="TETRAACYLDISACCHARIDE 4'-KINASE, MITOCHONDRIAL-RELATED"/>
    <property type="match status" value="1"/>
</dbReference>
<dbReference type="Proteomes" id="UP001526446">
    <property type="component" value="Unassembled WGS sequence"/>
</dbReference>
<keyword evidence="7 13" id="KW-0808">Transferase</keyword>
<evidence type="ECO:0000256" key="9">
    <source>
        <dbReference type="ARBA" id="ARBA00022777"/>
    </source>
</evidence>
<evidence type="ECO:0000256" key="3">
    <source>
        <dbReference type="ARBA" id="ARBA00012071"/>
    </source>
</evidence>
<dbReference type="EMBL" id="JAPIUX010000001">
    <property type="protein sequence ID" value="MCX2560360.1"/>
    <property type="molecule type" value="Genomic_DNA"/>
</dbReference>
<evidence type="ECO:0000256" key="4">
    <source>
        <dbReference type="ARBA" id="ARBA00016436"/>
    </source>
</evidence>
<dbReference type="EC" id="2.7.1.130" evidence="3 13"/>
<evidence type="ECO:0000256" key="5">
    <source>
        <dbReference type="ARBA" id="ARBA00022516"/>
    </source>
</evidence>
<keyword evidence="5 13" id="KW-0444">Lipid biosynthesis</keyword>
<dbReference type="Pfam" id="PF02606">
    <property type="entry name" value="LpxK"/>
    <property type="match status" value="1"/>
</dbReference>
<dbReference type="GO" id="GO:0009029">
    <property type="term" value="F:lipid-A 4'-kinase activity"/>
    <property type="evidence" value="ECO:0007669"/>
    <property type="project" value="UniProtKB-EC"/>
</dbReference>
<evidence type="ECO:0000256" key="11">
    <source>
        <dbReference type="ARBA" id="ARBA00023098"/>
    </source>
</evidence>
<dbReference type="NCBIfam" id="TIGR00682">
    <property type="entry name" value="lpxK"/>
    <property type="match status" value="1"/>
</dbReference>
<comment type="pathway">
    <text evidence="2 13">Glycolipid biosynthesis; lipid IV(A) biosynthesis; lipid IV(A) from (3R)-3-hydroxytetradecanoyl-[acyl-carrier-protein] and UDP-N-acetyl-alpha-D-glucosamine: step 6/6.</text>
</comment>
<proteinExistence type="inferred from homology"/>
<organism evidence="14 15">
    <name type="scientific">Acetobacter farinalis</name>
    <dbReference type="NCBI Taxonomy" id="1260984"/>
    <lineage>
        <taxon>Bacteria</taxon>
        <taxon>Pseudomonadati</taxon>
        <taxon>Pseudomonadota</taxon>
        <taxon>Alphaproteobacteria</taxon>
        <taxon>Acetobacterales</taxon>
        <taxon>Acetobacteraceae</taxon>
        <taxon>Acetobacter</taxon>
    </lineage>
</organism>
<protein>
    <recommendedName>
        <fullName evidence="4 13">Tetraacyldisaccharide 4'-kinase</fullName>
        <ecNumber evidence="3 13">2.7.1.130</ecNumber>
    </recommendedName>
    <alternativeName>
        <fullName evidence="12 13">Lipid A 4'-kinase</fullName>
    </alternativeName>
</protein>
<keyword evidence="8 13" id="KW-0547">Nucleotide-binding</keyword>
<comment type="caution">
    <text evidence="14">The sequence shown here is derived from an EMBL/GenBank/DDBJ whole genome shotgun (WGS) entry which is preliminary data.</text>
</comment>
<evidence type="ECO:0000256" key="6">
    <source>
        <dbReference type="ARBA" id="ARBA00022556"/>
    </source>
</evidence>
<feature type="binding site" evidence="13">
    <location>
        <begin position="68"/>
        <end position="75"/>
    </location>
    <ligand>
        <name>ATP</name>
        <dbReference type="ChEBI" id="CHEBI:30616"/>
    </ligand>
</feature>
<dbReference type="PANTHER" id="PTHR42724">
    <property type="entry name" value="TETRAACYLDISACCHARIDE 4'-KINASE"/>
    <property type="match status" value="1"/>
</dbReference>
<evidence type="ECO:0000256" key="7">
    <source>
        <dbReference type="ARBA" id="ARBA00022679"/>
    </source>
</evidence>
<sequence length="344" mass="36921">MSSPRISRSPRFQPRRFWPPLFWTNPEARCLPGLLWPASALVAACAAARQKKPGWKAPVPVLCCGNISVGGTGKTTVVLDIVARLQKRGVAVHALTRGYGGRIKTTTQVDAARHTAQDVGDEALLLAQCCPTWVGGDRAASARAAVAAGAACLIMDDGFQNPGLHKDMSLLVVDGVAGLGNGHVLPAGPLREKPENALRRASAVLLIGEDETGVLERYAPVLPSVLQARLQTGQDVEALRGTRCIAFAGLGRPSKFFEGLREAGVSPVQCLAFPDHYFYTDQDMTHLVSLAREADAQLVTTPKDTVRFPPAFRKQLRTVGVGLFWQDQAAPEALLDRLLNPVRA</sequence>
<evidence type="ECO:0000313" key="14">
    <source>
        <dbReference type="EMBL" id="MCX2560360.1"/>
    </source>
</evidence>
<evidence type="ECO:0000256" key="12">
    <source>
        <dbReference type="ARBA" id="ARBA00029757"/>
    </source>
</evidence>
<dbReference type="HAMAP" id="MF_00409">
    <property type="entry name" value="LpxK"/>
    <property type="match status" value="1"/>
</dbReference>
<keyword evidence="11 13" id="KW-0443">Lipid metabolism</keyword>
<keyword evidence="9 13" id="KW-0418">Kinase</keyword>
<dbReference type="InterPro" id="IPR003758">
    <property type="entry name" value="LpxK"/>
</dbReference>
<keyword evidence="15" id="KW-1185">Reference proteome</keyword>
<gene>
    <name evidence="13 14" type="primary">lpxK</name>
    <name evidence="14" type="ORF">OQ252_02920</name>
</gene>
<evidence type="ECO:0000256" key="2">
    <source>
        <dbReference type="ARBA" id="ARBA00004870"/>
    </source>
</evidence>
<dbReference type="SUPFAM" id="SSF52540">
    <property type="entry name" value="P-loop containing nucleoside triphosphate hydrolases"/>
    <property type="match status" value="1"/>
</dbReference>
<comment type="catalytic activity">
    <reaction evidence="13">
        <text>a lipid A disaccharide + ATP = a lipid IVA + ADP + H(+)</text>
        <dbReference type="Rhea" id="RHEA:67840"/>
        <dbReference type="ChEBI" id="CHEBI:15378"/>
        <dbReference type="ChEBI" id="CHEBI:30616"/>
        <dbReference type="ChEBI" id="CHEBI:176343"/>
        <dbReference type="ChEBI" id="CHEBI:176425"/>
        <dbReference type="ChEBI" id="CHEBI:456216"/>
        <dbReference type="EC" id="2.7.1.130"/>
    </reaction>
</comment>
<evidence type="ECO:0000256" key="1">
    <source>
        <dbReference type="ARBA" id="ARBA00002274"/>
    </source>
</evidence>
<comment type="function">
    <text evidence="1 13">Transfers the gamma-phosphate of ATP to the 4'-position of a tetraacyldisaccharide 1-phosphate intermediate (termed DS-1-P) to form tetraacyldisaccharide 1,4'-bis-phosphate (lipid IVA).</text>
</comment>
<evidence type="ECO:0000256" key="8">
    <source>
        <dbReference type="ARBA" id="ARBA00022741"/>
    </source>
</evidence>
<dbReference type="RefSeq" id="WP_166119317.1">
    <property type="nucleotide sequence ID" value="NZ_JAPIUX010000001.1"/>
</dbReference>
<comment type="similarity">
    <text evidence="13">Belongs to the LpxK family.</text>
</comment>
<name>A0ABT3Q513_9PROT</name>
<reference evidence="14 15" key="1">
    <citation type="submission" date="2022-11" db="EMBL/GenBank/DDBJ databases">
        <title>Genome sequencing of Acetobacter type strain.</title>
        <authorList>
            <person name="Heo J."/>
            <person name="Lee D."/>
            <person name="Han B.-H."/>
            <person name="Hong S.-B."/>
            <person name="Kwon S.-W."/>
        </authorList>
    </citation>
    <scope>NUCLEOTIDE SEQUENCE [LARGE SCALE GENOMIC DNA]</scope>
    <source>
        <strain evidence="14 15">KACC 21251</strain>
    </source>
</reference>
<evidence type="ECO:0000256" key="10">
    <source>
        <dbReference type="ARBA" id="ARBA00022840"/>
    </source>
</evidence>